<accession>A0A9P4JZY0</accession>
<keyword evidence="3" id="KW-0436">Ligase</keyword>
<evidence type="ECO:0000259" key="1">
    <source>
        <dbReference type="Pfam" id="PF00501"/>
    </source>
</evidence>
<dbReference type="PANTHER" id="PTHR24096">
    <property type="entry name" value="LONG-CHAIN-FATTY-ACID--COA LIGASE"/>
    <property type="match status" value="1"/>
</dbReference>
<dbReference type="InterPro" id="IPR025110">
    <property type="entry name" value="AMP-bd_C"/>
</dbReference>
<dbReference type="Pfam" id="PF00501">
    <property type="entry name" value="AMP-binding"/>
    <property type="match status" value="1"/>
</dbReference>
<keyword evidence="4" id="KW-1185">Reference proteome</keyword>
<evidence type="ECO:0000259" key="2">
    <source>
        <dbReference type="Pfam" id="PF13193"/>
    </source>
</evidence>
<dbReference type="Gene3D" id="3.30.300.30">
    <property type="match status" value="1"/>
</dbReference>
<evidence type="ECO:0000313" key="4">
    <source>
        <dbReference type="Proteomes" id="UP000800093"/>
    </source>
</evidence>
<dbReference type="EMBL" id="ML986704">
    <property type="protein sequence ID" value="KAF2259643.1"/>
    <property type="molecule type" value="Genomic_DNA"/>
</dbReference>
<sequence length="583" mass="63133">MIFTAPAFLPTLPSPLPLQETIGDFCLAANIAKKVGSDSADKQSPFVEAAIDRAWTTDEIGARVAQVAAALCSSWKLVPGQQWHKTVAILATNSVDILILSWAIHRIGGGCLMLQPTSSADEIAGHLDRVPPFAMFVSQDMLPLGQEAVRRSSLPSELPLYRLSESDHALHTAAAQPDQDLAKPSTLDDLIADSKGLPPMHRSPLPANEATRRVAYYCTTSGTSGFQRIVAITHENMIASILQATSFYKATRERGSEVTLGFLPFNHIYGLLITHSLMHYGDSVIVHRGFNLMEILTSIVKYRINTLYLVPPIINALSRNASILDRFDLSSVGAIVSGGGPLNKEAFARMQAARPDWRILSGWGQTESTGIGSLSYPGDIFPGSSGVLLPGVRIRLRDDHGREVETLEEMGEIEIASPSVLRGYVDYASDAILPPTGDAEFWWPTGDVGLFRVAPSGETHLFVVDRIRDMIKVKGNQVAPGQIEAHLSQHAAVAETAVVGVPDEAAGERALAFIVGEPSYAPGASEADLRKTIRDHNDLALPEVCRLQDRIIFVDQLPKSASGKILKRELRKQVSTLAPPKKG</sequence>
<dbReference type="OrthoDB" id="6509636at2759"/>
<dbReference type="PANTHER" id="PTHR24096:SF422">
    <property type="entry name" value="BCDNA.GH02901"/>
    <property type="match status" value="1"/>
</dbReference>
<dbReference type="Gene3D" id="3.40.50.12780">
    <property type="entry name" value="N-terminal domain of ligase-like"/>
    <property type="match status" value="1"/>
</dbReference>
<feature type="domain" description="AMP-dependent synthetase/ligase" evidence="1">
    <location>
        <begin position="51"/>
        <end position="424"/>
    </location>
</feature>
<organism evidence="3 4">
    <name type="scientific">Lojkania enalia</name>
    <dbReference type="NCBI Taxonomy" id="147567"/>
    <lineage>
        <taxon>Eukaryota</taxon>
        <taxon>Fungi</taxon>
        <taxon>Dikarya</taxon>
        <taxon>Ascomycota</taxon>
        <taxon>Pezizomycotina</taxon>
        <taxon>Dothideomycetes</taxon>
        <taxon>Pleosporomycetidae</taxon>
        <taxon>Pleosporales</taxon>
        <taxon>Pleosporales incertae sedis</taxon>
        <taxon>Lojkania</taxon>
    </lineage>
</organism>
<dbReference type="GO" id="GO:0016405">
    <property type="term" value="F:CoA-ligase activity"/>
    <property type="evidence" value="ECO:0007669"/>
    <property type="project" value="TreeGrafter"/>
</dbReference>
<dbReference type="Proteomes" id="UP000800093">
    <property type="component" value="Unassembled WGS sequence"/>
</dbReference>
<dbReference type="InterPro" id="IPR045851">
    <property type="entry name" value="AMP-bd_C_sf"/>
</dbReference>
<gene>
    <name evidence="3" type="ORF">CC78DRAFT_620868</name>
</gene>
<dbReference type="InterPro" id="IPR000873">
    <property type="entry name" value="AMP-dep_synth/lig_dom"/>
</dbReference>
<evidence type="ECO:0000313" key="3">
    <source>
        <dbReference type="EMBL" id="KAF2259643.1"/>
    </source>
</evidence>
<dbReference type="Pfam" id="PF13193">
    <property type="entry name" value="AMP-binding_C"/>
    <property type="match status" value="1"/>
</dbReference>
<dbReference type="AlphaFoldDB" id="A0A9P4JZY0"/>
<feature type="domain" description="AMP-binding enzyme C-terminal" evidence="2">
    <location>
        <begin position="482"/>
        <end position="564"/>
    </location>
</feature>
<dbReference type="InterPro" id="IPR042099">
    <property type="entry name" value="ANL_N_sf"/>
</dbReference>
<reference evidence="4" key="1">
    <citation type="journal article" date="2020" name="Stud. Mycol.">
        <title>101 Dothideomycetes genomes: A test case for predicting lifestyles and emergence of pathogens.</title>
        <authorList>
            <person name="Haridas S."/>
            <person name="Albert R."/>
            <person name="Binder M."/>
            <person name="Bloem J."/>
            <person name="LaButti K."/>
            <person name="Salamov A."/>
            <person name="Andreopoulos B."/>
            <person name="Baker S."/>
            <person name="Barry K."/>
            <person name="Bills G."/>
            <person name="Bluhm B."/>
            <person name="Cannon C."/>
            <person name="Castanera R."/>
            <person name="Culley D."/>
            <person name="Daum C."/>
            <person name="Ezra D."/>
            <person name="Gonzalez J."/>
            <person name="Henrissat B."/>
            <person name="Kuo A."/>
            <person name="Liang C."/>
            <person name="Lipzen A."/>
            <person name="Lutzoni F."/>
            <person name="Magnuson J."/>
            <person name="Mondo S."/>
            <person name="Nolan M."/>
            <person name="Ohm R."/>
            <person name="Pangilinan J."/>
            <person name="Park H.-J."/>
            <person name="Ramirez L."/>
            <person name="Alfaro M."/>
            <person name="Sun H."/>
            <person name="Tritt A."/>
            <person name="Yoshinaga Y."/>
            <person name="Zwiers L.-H."/>
            <person name="Turgeon B."/>
            <person name="Goodwin S."/>
            <person name="Spatafora J."/>
            <person name="Crous P."/>
            <person name="Grigoriev I."/>
        </authorList>
    </citation>
    <scope>NUCLEOTIDE SEQUENCE [LARGE SCALE GENOMIC DNA]</scope>
    <source>
        <strain evidence="4">CBS 304.66</strain>
    </source>
</reference>
<comment type="caution">
    <text evidence="3">The sequence shown here is derived from an EMBL/GenBank/DDBJ whole genome shotgun (WGS) entry which is preliminary data.</text>
</comment>
<protein>
    <submittedName>
        <fullName evidence="3">AMP dependent ligase/synthetase</fullName>
    </submittedName>
</protein>
<dbReference type="SUPFAM" id="SSF56801">
    <property type="entry name" value="Acetyl-CoA synthetase-like"/>
    <property type="match status" value="1"/>
</dbReference>
<proteinExistence type="predicted"/>
<name>A0A9P4JZY0_9PLEO</name>